<dbReference type="AlphaFoldDB" id="A0A1G9LJU4"/>
<dbReference type="InterPro" id="IPR010982">
    <property type="entry name" value="Lambda_DNA-bd_dom_sf"/>
</dbReference>
<keyword evidence="1" id="KW-0805">Transcription regulation</keyword>
<dbReference type="GO" id="GO:0003700">
    <property type="term" value="F:DNA-binding transcription factor activity"/>
    <property type="evidence" value="ECO:0007669"/>
    <property type="project" value="TreeGrafter"/>
</dbReference>
<sequence length="338" mass="37094">MNVTIKDVAREAGVSPATVSRVLNESSRVSEKTAARVKKTIDKLDYEVNVSARTLRTKTSKLIGVIGASITNPFLMKVLEGAEKRARELNFSLLLGDSGQSQQKKLDYLQIMKQKDIDGIVVISSEWHNNFFLELEKSGIPTVVASGHVEKFSFPGVGIKNSLASREVIEYLQELGHKKIGIIRGPLKDRISSSRRMAGVRAAFQDLGLNFDSDLIFIGDYTFDSGYSGALELLKKNSDMTALFAFDDRMAIGAMRGAEALGQKVPEDISVVGFDDIDLSRFVNPRLSTVKQPSSTIGRDSINLLLNVIKNGPGAGIDNFKYVEHELLIRNSTRPAAD</sequence>
<evidence type="ECO:0000256" key="1">
    <source>
        <dbReference type="ARBA" id="ARBA00023015"/>
    </source>
</evidence>
<dbReference type="SMART" id="SM00354">
    <property type="entry name" value="HTH_LACI"/>
    <property type="match status" value="1"/>
</dbReference>
<feature type="domain" description="HTH lacI-type" evidence="4">
    <location>
        <begin position="3"/>
        <end position="57"/>
    </location>
</feature>
<keyword evidence="7" id="KW-1185">Reference proteome</keyword>
<reference evidence="6 7" key="1">
    <citation type="submission" date="2016-10" db="EMBL/GenBank/DDBJ databases">
        <authorList>
            <person name="de Groot N.N."/>
        </authorList>
    </citation>
    <scope>NUCLEOTIDE SEQUENCE [LARGE SCALE GENOMIC DNA]</scope>
    <source>
        <strain evidence="6 7">SLAS-1</strain>
    </source>
</reference>
<evidence type="ECO:0000313" key="7">
    <source>
        <dbReference type="Proteomes" id="UP000199476"/>
    </source>
</evidence>
<dbReference type="PROSITE" id="PS00356">
    <property type="entry name" value="HTH_LACI_1"/>
    <property type="match status" value="1"/>
</dbReference>
<gene>
    <name evidence="6" type="ORF">SAMN04488692_10686</name>
</gene>
<accession>A0A1G9LJU4</accession>
<protein>
    <submittedName>
        <fullName evidence="6">Transcriptional regulator, LacI family</fullName>
    </submittedName>
</protein>
<dbReference type="Gene3D" id="3.40.50.2300">
    <property type="match status" value="2"/>
</dbReference>
<dbReference type="Proteomes" id="UP000199476">
    <property type="component" value="Unassembled WGS sequence"/>
</dbReference>
<evidence type="ECO:0000256" key="2">
    <source>
        <dbReference type="ARBA" id="ARBA00023125"/>
    </source>
</evidence>
<dbReference type="Pfam" id="PF00356">
    <property type="entry name" value="LacI"/>
    <property type="match status" value="1"/>
</dbReference>
<evidence type="ECO:0000259" key="4">
    <source>
        <dbReference type="PROSITE" id="PS50932"/>
    </source>
</evidence>
<keyword evidence="2" id="KW-0238">DNA-binding</keyword>
<dbReference type="PANTHER" id="PTHR30146">
    <property type="entry name" value="LACI-RELATED TRANSCRIPTIONAL REPRESSOR"/>
    <property type="match status" value="1"/>
</dbReference>
<dbReference type="PRINTS" id="PR00036">
    <property type="entry name" value="HTHLACI"/>
</dbReference>
<name>A0A1G9LJU4_9FIRM</name>
<evidence type="ECO:0000313" key="6">
    <source>
        <dbReference type="EMBL" id="SDL62239.1"/>
    </source>
</evidence>
<dbReference type="CDD" id="cd01392">
    <property type="entry name" value="HTH_LacI"/>
    <property type="match status" value="1"/>
</dbReference>
<dbReference type="PANTHER" id="PTHR30146:SF109">
    <property type="entry name" value="HTH-TYPE TRANSCRIPTIONAL REGULATOR GALS"/>
    <property type="match status" value="1"/>
</dbReference>
<proteinExistence type="predicted"/>
<dbReference type="InterPro" id="IPR028082">
    <property type="entry name" value="Peripla_BP_I"/>
</dbReference>
<dbReference type="Gene3D" id="1.10.260.40">
    <property type="entry name" value="lambda repressor-like DNA-binding domains"/>
    <property type="match status" value="1"/>
</dbReference>
<dbReference type="InterPro" id="IPR000843">
    <property type="entry name" value="HTH_LacI"/>
</dbReference>
<dbReference type="SUPFAM" id="SSF47413">
    <property type="entry name" value="lambda repressor-like DNA-binding domains"/>
    <property type="match status" value="1"/>
</dbReference>
<dbReference type="InterPro" id="IPR001387">
    <property type="entry name" value="Cro/C1-type_HTH"/>
</dbReference>
<evidence type="ECO:0000256" key="3">
    <source>
        <dbReference type="ARBA" id="ARBA00023163"/>
    </source>
</evidence>
<dbReference type="OrthoDB" id="9784962at2"/>
<dbReference type="CDD" id="cd06267">
    <property type="entry name" value="PBP1_LacI_sugar_binding-like"/>
    <property type="match status" value="1"/>
</dbReference>
<dbReference type="STRING" id="321763.SAMN04488692_10686"/>
<keyword evidence="3" id="KW-0804">Transcription</keyword>
<dbReference type="PROSITE" id="PS50943">
    <property type="entry name" value="HTH_CROC1"/>
    <property type="match status" value="1"/>
</dbReference>
<dbReference type="SUPFAM" id="SSF53822">
    <property type="entry name" value="Periplasmic binding protein-like I"/>
    <property type="match status" value="1"/>
</dbReference>
<dbReference type="EMBL" id="FNGO01000006">
    <property type="protein sequence ID" value="SDL62239.1"/>
    <property type="molecule type" value="Genomic_DNA"/>
</dbReference>
<dbReference type="PROSITE" id="PS50932">
    <property type="entry name" value="HTH_LACI_2"/>
    <property type="match status" value="1"/>
</dbReference>
<dbReference type="InterPro" id="IPR046335">
    <property type="entry name" value="LacI/GalR-like_sensor"/>
</dbReference>
<evidence type="ECO:0000259" key="5">
    <source>
        <dbReference type="PROSITE" id="PS50943"/>
    </source>
</evidence>
<organism evidence="6 7">
    <name type="scientific">Halarsenatibacter silvermanii</name>
    <dbReference type="NCBI Taxonomy" id="321763"/>
    <lineage>
        <taxon>Bacteria</taxon>
        <taxon>Bacillati</taxon>
        <taxon>Bacillota</taxon>
        <taxon>Clostridia</taxon>
        <taxon>Halanaerobiales</taxon>
        <taxon>Halarsenatibacteraceae</taxon>
        <taxon>Halarsenatibacter</taxon>
    </lineage>
</organism>
<dbReference type="GO" id="GO:0000976">
    <property type="term" value="F:transcription cis-regulatory region binding"/>
    <property type="evidence" value="ECO:0007669"/>
    <property type="project" value="TreeGrafter"/>
</dbReference>
<feature type="domain" description="HTH cro/C1-type" evidence="5">
    <location>
        <begin position="2"/>
        <end position="48"/>
    </location>
</feature>
<dbReference type="Pfam" id="PF13377">
    <property type="entry name" value="Peripla_BP_3"/>
    <property type="match status" value="1"/>
</dbReference>